<dbReference type="EMBL" id="CP018191">
    <property type="protein sequence ID" value="APH54988.1"/>
    <property type="molecule type" value="Genomic_DNA"/>
</dbReference>
<dbReference type="AlphaFoldDB" id="A0AAC9KCT1"/>
<name>A0AAC9KCT1_9PROT</name>
<sequence length="62" mass="7233">MMVMQIIFCQKDFFPADLLCCEDMDALKVFLIGEMLSRQPDGADRSWMHFRPSCAFLLRPLC</sequence>
<dbReference type="Proteomes" id="UP000182373">
    <property type="component" value="Chromosome"/>
</dbReference>
<gene>
    <name evidence="1" type="ORF">GbCGDNIH9_7114</name>
</gene>
<organism evidence="1 2">
    <name type="scientific">Granulibacter bethesdensis</name>
    <dbReference type="NCBI Taxonomy" id="364410"/>
    <lineage>
        <taxon>Bacteria</taxon>
        <taxon>Pseudomonadati</taxon>
        <taxon>Pseudomonadota</taxon>
        <taxon>Alphaproteobacteria</taxon>
        <taxon>Acetobacterales</taxon>
        <taxon>Acetobacteraceae</taxon>
        <taxon>Granulibacter</taxon>
    </lineage>
</organism>
<protein>
    <submittedName>
        <fullName evidence="1">Uncharacterized protein</fullName>
    </submittedName>
</protein>
<proteinExistence type="predicted"/>
<accession>A0AAC9KCT1</accession>
<evidence type="ECO:0000313" key="1">
    <source>
        <dbReference type="EMBL" id="APH54988.1"/>
    </source>
</evidence>
<reference evidence="2" key="1">
    <citation type="submission" date="2016-11" db="EMBL/GenBank/DDBJ databases">
        <title>Comparative genomic and phenotypic analysis of Granulibacter bethesdensis clinical isolates from patients with chronic granulomatous disease.</title>
        <authorList>
            <person name="Zarember K.A."/>
            <person name="Porcella S.F."/>
            <person name="Chu J."/>
            <person name="Ding L."/>
            <person name="Dahlstrom E."/>
            <person name="Barbian K."/>
            <person name="Martens C."/>
            <person name="Sykora L."/>
            <person name="Kramer S."/>
            <person name="Pettinato A.M."/>
            <person name="Hong H."/>
            <person name="Wald G."/>
            <person name="Berg L.J."/>
            <person name="Rogge L.S."/>
            <person name="Greenberg D.E."/>
            <person name="Falcone E.L."/>
            <person name="Neves J.F."/>
            <person name="Simoes M.J."/>
            <person name="Casal M."/>
            <person name="Rodriguez-Lopez F.C."/>
            <person name="Zelazny A."/>
            <person name="Gallin J.I."/>
            <person name="Holland S.M."/>
        </authorList>
    </citation>
    <scope>NUCLEOTIDE SEQUENCE [LARGE SCALE GENOMIC DNA]</scope>
    <source>
        <strain evidence="2">NIH9.1</strain>
    </source>
</reference>
<evidence type="ECO:0000313" key="2">
    <source>
        <dbReference type="Proteomes" id="UP000182373"/>
    </source>
</evidence>